<dbReference type="InterPro" id="IPR009072">
    <property type="entry name" value="Histone-fold"/>
</dbReference>
<feature type="domain" description="SPX" evidence="2">
    <location>
        <begin position="129"/>
        <end position="276"/>
    </location>
</feature>
<evidence type="ECO:0000313" key="4">
    <source>
        <dbReference type="Proteomes" id="UP000326396"/>
    </source>
</evidence>
<dbReference type="Pfam" id="PF03105">
    <property type="entry name" value="SPX"/>
    <property type="match status" value="1"/>
</dbReference>
<dbReference type="PANTHER" id="PTHR45978">
    <property type="entry name" value="SPX DOMAIN-CONTAINING PROTEIN 3"/>
    <property type="match status" value="1"/>
</dbReference>
<evidence type="ECO:0000259" key="2">
    <source>
        <dbReference type="PROSITE" id="PS51382"/>
    </source>
</evidence>
<reference evidence="3 4" key="1">
    <citation type="submission" date="2019-05" db="EMBL/GenBank/DDBJ databases">
        <title>Mikania micrantha, genome provides insights into the molecular mechanism of rapid growth.</title>
        <authorList>
            <person name="Liu B."/>
        </authorList>
    </citation>
    <scope>NUCLEOTIDE SEQUENCE [LARGE SCALE GENOMIC DNA]</scope>
    <source>
        <strain evidence="3">NLD-2019</strain>
        <tissue evidence="3">Leaf</tissue>
    </source>
</reference>
<feature type="compositionally biased region" description="Basic and acidic residues" evidence="1">
    <location>
        <begin position="1"/>
        <end position="16"/>
    </location>
</feature>
<dbReference type="GO" id="GO:0046982">
    <property type="term" value="F:protein heterodimerization activity"/>
    <property type="evidence" value="ECO:0007669"/>
    <property type="project" value="InterPro"/>
</dbReference>
<proteinExistence type="predicted"/>
<dbReference type="GO" id="GO:0005634">
    <property type="term" value="C:nucleus"/>
    <property type="evidence" value="ECO:0007669"/>
    <property type="project" value="InterPro"/>
</dbReference>
<feature type="compositionally biased region" description="Low complexity" evidence="1">
    <location>
        <begin position="55"/>
        <end position="69"/>
    </location>
</feature>
<dbReference type="InterPro" id="IPR031142">
    <property type="entry name" value="SPX_prot"/>
</dbReference>
<dbReference type="GO" id="GO:0016036">
    <property type="term" value="P:cellular response to phosphate starvation"/>
    <property type="evidence" value="ECO:0007669"/>
    <property type="project" value="InterPro"/>
</dbReference>
<keyword evidence="4" id="KW-1185">Reference proteome</keyword>
<dbReference type="Gene3D" id="1.10.20.10">
    <property type="entry name" value="Histone, subunit A"/>
    <property type="match status" value="1"/>
</dbReference>
<dbReference type="InterPro" id="IPR006809">
    <property type="entry name" value="TAFII28_dom"/>
</dbReference>
<organism evidence="3 4">
    <name type="scientific">Mikania micrantha</name>
    <name type="common">bitter vine</name>
    <dbReference type="NCBI Taxonomy" id="192012"/>
    <lineage>
        <taxon>Eukaryota</taxon>
        <taxon>Viridiplantae</taxon>
        <taxon>Streptophyta</taxon>
        <taxon>Embryophyta</taxon>
        <taxon>Tracheophyta</taxon>
        <taxon>Spermatophyta</taxon>
        <taxon>Magnoliopsida</taxon>
        <taxon>eudicotyledons</taxon>
        <taxon>Gunneridae</taxon>
        <taxon>Pentapetalae</taxon>
        <taxon>asterids</taxon>
        <taxon>campanulids</taxon>
        <taxon>Asterales</taxon>
        <taxon>Asteraceae</taxon>
        <taxon>Asteroideae</taxon>
        <taxon>Heliantheae alliance</taxon>
        <taxon>Eupatorieae</taxon>
        <taxon>Mikania</taxon>
    </lineage>
</organism>
<dbReference type="PANTHER" id="PTHR45978:SF2">
    <property type="entry name" value="SPX DOMAIN-CONTAINING PROTEIN 3"/>
    <property type="match status" value="1"/>
</dbReference>
<feature type="compositionally biased region" description="Acidic residues" evidence="1">
    <location>
        <begin position="75"/>
        <end position="85"/>
    </location>
</feature>
<dbReference type="Proteomes" id="UP000326396">
    <property type="component" value="Linkage Group LG12"/>
</dbReference>
<comment type="caution">
    <text evidence="3">The sequence shown here is derived from an EMBL/GenBank/DDBJ whole genome shotgun (WGS) entry which is preliminary data.</text>
</comment>
<dbReference type="EMBL" id="SZYD01000004">
    <property type="protein sequence ID" value="KAD6453132.1"/>
    <property type="molecule type" value="Genomic_DNA"/>
</dbReference>
<evidence type="ECO:0000313" key="3">
    <source>
        <dbReference type="EMBL" id="KAD6453132.1"/>
    </source>
</evidence>
<dbReference type="OrthoDB" id="6493944at2759"/>
<feature type="region of interest" description="Disordered" evidence="1">
    <location>
        <begin position="1"/>
        <end position="94"/>
    </location>
</feature>
<accession>A0A5N6PEX8</accession>
<name>A0A5N6PEX8_9ASTR</name>
<sequence length="374" mass="42899">MKQSKDPFEVAAERSPPESPVGHADTKTQDPAVQPPVHSHRTDADSNIHPLNQQKATIKSAASSAAAKSVKNKEDDDEEEEENMDVELGKFPSSSDPTKLVKMQSILSQFTEDQMSRYESFRRSGFQKSVMKRRLKQHVEETLPGWRDMYLNYKDLKKLVRLISSSLEYEKSEAEFVCFLNSEIDKFNVFFMEQEEDFIIRHKELHQRIKRVNESEPSSQKEYEEEMAKIRKDIVDFHGEMVLLVNYSNINYTGMAKILKKYDKRTGGLLRLPFIQKVLEQPFFTTELVSKLVKDCEATIDELFPTVVVATEMKEVASMMAGEGIFKNTVSALMTMKEIRKGSSTQSHFSLPVLKLPDTELIRSFQLNSPIPII</sequence>
<evidence type="ECO:0000256" key="1">
    <source>
        <dbReference type="SAM" id="MobiDB-lite"/>
    </source>
</evidence>
<dbReference type="GO" id="GO:0006367">
    <property type="term" value="P:transcription initiation at RNA polymerase II promoter"/>
    <property type="evidence" value="ECO:0007669"/>
    <property type="project" value="InterPro"/>
</dbReference>
<dbReference type="CDD" id="cd14481">
    <property type="entry name" value="SPX_AtSPX1_like"/>
    <property type="match status" value="1"/>
</dbReference>
<gene>
    <name evidence="3" type="ORF">E3N88_07837</name>
</gene>
<protein>
    <recommendedName>
        <fullName evidence="2">SPX domain-containing protein</fullName>
    </recommendedName>
</protein>
<dbReference type="InterPro" id="IPR004331">
    <property type="entry name" value="SPX_dom"/>
</dbReference>
<dbReference type="Pfam" id="PF04719">
    <property type="entry name" value="TAFII28"/>
    <property type="match status" value="1"/>
</dbReference>
<dbReference type="AlphaFoldDB" id="A0A5N6PEX8"/>
<dbReference type="PROSITE" id="PS51382">
    <property type="entry name" value="SPX"/>
    <property type="match status" value="1"/>
</dbReference>